<evidence type="ECO:0000256" key="4">
    <source>
        <dbReference type="ARBA" id="ARBA00023004"/>
    </source>
</evidence>
<dbReference type="Pfam" id="PF00403">
    <property type="entry name" value="HMA"/>
    <property type="match status" value="1"/>
</dbReference>
<dbReference type="SUPFAM" id="SSF55008">
    <property type="entry name" value="HMA, heavy metal-associated domain"/>
    <property type="match status" value="1"/>
</dbReference>
<comment type="cofactor">
    <cofactor evidence="5">
        <name>heme</name>
        <dbReference type="ChEBI" id="CHEBI:30413"/>
    </cofactor>
</comment>
<comment type="similarity">
    <text evidence="1">Belongs to the cytochrome P450 family.</text>
</comment>
<keyword evidence="8" id="KW-1185">Reference proteome</keyword>
<dbReference type="PANTHER" id="PTHR24296">
    <property type="entry name" value="CYTOCHROME P450"/>
    <property type="match status" value="1"/>
</dbReference>
<dbReference type="PROSITE" id="PS50846">
    <property type="entry name" value="HMA_2"/>
    <property type="match status" value="1"/>
</dbReference>
<feature type="domain" description="HMA" evidence="6">
    <location>
        <begin position="479"/>
        <end position="542"/>
    </location>
</feature>
<dbReference type="InterPro" id="IPR036163">
    <property type="entry name" value="HMA_dom_sf"/>
</dbReference>
<dbReference type="Gene3D" id="1.10.630.10">
    <property type="entry name" value="Cytochrome P450"/>
    <property type="match status" value="1"/>
</dbReference>
<keyword evidence="2 5" id="KW-0479">Metal-binding</keyword>
<evidence type="ECO:0000256" key="2">
    <source>
        <dbReference type="ARBA" id="ARBA00022723"/>
    </source>
</evidence>
<comment type="caution">
    <text evidence="7">The sequence shown here is derived from an EMBL/GenBank/DDBJ whole genome shotgun (WGS) entry which is preliminary data.</text>
</comment>
<evidence type="ECO:0000313" key="8">
    <source>
        <dbReference type="Proteomes" id="UP000734854"/>
    </source>
</evidence>
<keyword evidence="4 5" id="KW-0408">Iron</keyword>
<protein>
    <recommendedName>
        <fullName evidence="6">HMA domain-containing protein</fullName>
    </recommendedName>
</protein>
<evidence type="ECO:0000256" key="5">
    <source>
        <dbReference type="PIRSR" id="PIRSR602401-1"/>
    </source>
</evidence>
<dbReference type="InterPro" id="IPR036396">
    <property type="entry name" value="Cyt_P450_sf"/>
</dbReference>
<evidence type="ECO:0000256" key="3">
    <source>
        <dbReference type="ARBA" id="ARBA00023002"/>
    </source>
</evidence>
<dbReference type="AlphaFoldDB" id="A0A8J5C1S0"/>
<feature type="binding site" description="axial binding residue" evidence="5">
    <location>
        <position position="431"/>
    </location>
    <ligand>
        <name>heme</name>
        <dbReference type="ChEBI" id="CHEBI:30413"/>
    </ligand>
    <ligandPart>
        <name>Fe</name>
        <dbReference type="ChEBI" id="CHEBI:18248"/>
    </ligandPart>
</feature>
<dbReference type="GO" id="GO:0016705">
    <property type="term" value="F:oxidoreductase activity, acting on paired donors, with incorporation or reduction of molecular oxygen"/>
    <property type="evidence" value="ECO:0007669"/>
    <property type="project" value="InterPro"/>
</dbReference>
<dbReference type="EMBL" id="JACMSC010000021">
    <property type="protein sequence ID" value="KAG6470573.1"/>
    <property type="molecule type" value="Genomic_DNA"/>
</dbReference>
<keyword evidence="3" id="KW-0560">Oxidoreductase</keyword>
<dbReference type="Pfam" id="PF00067">
    <property type="entry name" value="p450"/>
    <property type="match status" value="1"/>
</dbReference>
<dbReference type="InterPro" id="IPR006121">
    <property type="entry name" value="HMA_dom"/>
</dbReference>
<dbReference type="CDD" id="cd00371">
    <property type="entry name" value="HMA"/>
    <property type="match status" value="1"/>
</dbReference>
<organism evidence="7 8">
    <name type="scientific">Zingiber officinale</name>
    <name type="common">Ginger</name>
    <name type="synonym">Amomum zingiber</name>
    <dbReference type="NCBI Taxonomy" id="94328"/>
    <lineage>
        <taxon>Eukaryota</taxon>
        <taxon>Viridiplantae</taxon>
        <taxon>Streptophyta</taxon>
        <taxon>Embryophyta</taxon>
        <taxon>Tracheophyta</taxon>
        <taxon>Spermatophyta</taxon>
        <taxon>Magnoliopsida</taxon>
        <taxon>Liliopsida</taxon>
        <taxon>Zingiberales</taxon>
        <taxon>Zingiberaceae</taxon>
        <taxon>Zingiber</taxon>
    </lineage>
</organism>
<accession>A0A8J5C1S0</accession>
<dbReference type="Gene3D" id="3.30.70.100">
    <property type="match status" value="1"/>
</dbReference>
<dbReference type="Proteomes" id="UP000734854">
    <property type="component" value="Unassembled WGS sequence"/>
</dbReference>
<keyword evidence="5" id="KW-0349">Heme</keyword>
<reference evidence="7 8" key="1">
    <citation type="submission" date="2020-08" db="EMBL/GenBank/DDBJ databases">
        <title>Plant Genome Project.</title>
        <authorList>
            <person name="Zhang R.-G."/>
        </authorList>
    </citation>
    <scope>NUCLEOTIDE SEQUENCE [LARGE SCALE GENOMIC DNA]</scope>
    <source>
        <tissue evidence="7">Rhizome</tissue>
    </source>
</reference>
<dbReference type="GO" id="GO:0020037">
    <property type="term" value="F:heme binding"/>
    <property type="evidence" value="ECO:0007669"/>
    <property type="project" value="InterPro"/>
</dbReference>
<name>A0A8J5C1S0_ZINOF</name>
<proteinExistence type="inferred from homology"/>
<dbReference type="GO" id="GO:0005506">
    <property type="term" value="F:iron ion binding"/>
    <property type="evidence" value="ECO:0007669"/>
    <property type="project" value="InterPro"/>
</dbReference>
<dbReference type="PRINTS" id="PR00385">
    <property type="entry name" value="P450"/>
</dbReference>
<dbReference type="SUPFAM" id="SSF48264">
    <property type="entry name" value="Cytochrome P450"/>
    <property type="match status" value="1"/>
</dbReference>
<evidence type="ECO:0000259" key="6">
    <source>
        <dbReference type="PROSITE" id="PS50846"/>
    </source>
</evidence>
<gene>
    <name evidence="7" type="ORF">ZIOFF_071647</name>
</gene>
<sequence>MVEFGTSQLAFVLLSFAAGFFAFALLLLLLQKRPWCCCRVCRACLSGSWAVEFDNLSDWYAHLLQKSPTGTIRIHVLGKTVTANPANVEYMLRTRFDNFPKGKPFTAILGDLLGQGIFNVDGDAWRLQRKMASLALGSVKVREYASCIVAEEIASGVLPRLAAAAETGSIIDLQDVFRRFTFDAICRISFGLERGCIELPVPMEEFTAAFDTASRLSAMRGASVAPAVWKLKRILNVGSERELRRAISMINELAKEVIRQRRKLGYDGCHDLLSRFMSTAEDDDEYLRDIVVSFLLAGRDAVASALTGLFLLLARNPQVAARIGEEINAGGENMSSSGRDYVQAAIHESMRLYPPVQFDSKWCVEDDVLPDGTFVGQGTRVVYHPYAMGRMERIWGADYAEFRPERWLRGKAFAAESLFKYPVFQAGNRVCLGKELALVEIRKVVVAVLEQFDVEVADAGRPVKFAPGLNTTFSGGVWARTVVLKVGMSCEGCVGAVKRVLTKMEGVESFDVDLKGQKVTVKGNVQPEAVLQTVSKTGKKTSFWEEGTPADAPAAATTA</sequence>
<dbReference type="CDD" id="cd11064">
    <property type="entry name" value="CYP86A"/>
    <property type="match status" value="1"/>
</dbReference>
<dbReference type="InterPro" id="IPR001128">
    <property type="entry name" value="Cyt_P450"/>
</dbReference>
<dbReference type="GO" id="GO:0004497">
    <property type="term" value="F:monooxygenase activity"/>
    <property type="evidence" value="ECO:0007669"/>
    <property type="project" value="InterPro"/>
</dbReference>
<dbReference type="FunFam" id="3.30.70.100:FF:000008">
    <property type="entry name" value="Copper transport protein ATOX1"/>
    <property type="match status" value="1"/>
</dbReference>
<dbReference type="InterPro" id="IPR002401">
    <property type="entry name" value="Cyt_P450_E_grp-I"/>
</dbReference>
<evidence type="ECO:0000313" key="7">
    <source>
        <dbReference type="EMBL" id="KAG6470573.1"/>
    </source>
</evidence>
<dbReference type="PRINTS" id="PR00463">
    <property type="entry name" value="EP450I"/>
</dbReference>
<evidence type="ECO:0000256" key="1">
    <source>
        <dbReference type="ARBA" id="ARBA00010617"/>
    </source>
</evidence>